<sequence>MSGVHGQVLGHLVRRGLEAATSQSPAEQQTQELQHLSQLYDQSGPEMKVQTWEGVIVFLTGVLFLVLLASIRYTIGEVMATLAMIEQPKTTIVEGSRYSIDESDPDAPLEKARLIDEEVTVIREEPVTSKIRKTIRLLHSVGGFRARFRGLGVSIFYHAAHAFTANLINTLTLGNLFFGVFGYLVASLALARIHMTWTHIMISQPSEKPWYRRIPNERKIWKALALPSLVFAVAQQLTFALPVGVFFVLGLHRTEDLPIDGHEMSNCARSMTLLKFLAIPVTALAVALLILLPASVTLTRIEASMLPEDQETIVNFDRTLNGAVVSPIALGRGEAKTLFIEAWRSFDRAARIRLIKLYAKLFAIQAMVVIIGLHVIVSEFFFLGFERLTTLAASSSAQLQLQVMGAPKST</sequence>
<evidence type="ECO:0000313" key="1">
    <source>
        <dbReference type="EMBL" id="KAK8217479.1"/>
    </source>
</evidence>
<protein>
    <submittedName>
        <fullName evidence="1">Uncharacterized protein</fullName>
    </submittedName>
</protein>
<evidence type="ECO:0000313" key="2">
    <source>
        <dbReference type="Proteomes" id="UP001320706"/>
    </source>
</evidence>
<dbReference type="Proteomes" id="UP001320706">
    <property type="component" value="Unassembled WGS sequence"/>
</dbReference>
<reference evidence="1" key="1">
    <citation type="submission" date="2024-02" db="EMBL/GenBank/DDBJ databases">
        <title>Metagenome Assembled Genome of Zalaria obscura JY119.</title>
        <authorList>
            <person name="Vighnesh L."/>
            <person name="Jagadeeshwari U."/>
            <person name="Venkata Ramana C."/>
            <person name="Sasikala C."/>
        </authorList>
    </citation>
    <scope>NUCLEOTIDE SEQUENCE</scope>
    <source>
        <strain evidence="1">JY119</strain>
    </source>
</reference>
<proteinExistence type="predicted"/>
<dbReference type="EMBL" id="JAMKPW020000005">
    <property type="protein sequence ID" value="KAK8217479.1"/>
    <property type="molecule type" value="Genomic_DNA"/>
</dbReference>
<organism evidence="1 2">
    <name type="scientific">Zalaria obscura</name>
    <dbReference type="NCBI Taxonomy" id="2024903"/>
    <lineage>
        <taxon>Eukaryota</taxon>
        <taxon>Fungi</taxon>
        <taxon>Dikarya</taxon>
        <taxon>Ascomycota</taxon>
        <taxon>Pezizomycotina</taxon>
        <taxon>Dothideomycetes</taxon>
        <taxon>Dothideomycetidae</taxon>
        <taxon>Dothideales</taxon>
        <taxon>Zalariaceae</taxon>
        <taxon>Zalaria</taxon>
    </lineage>
</organism>
<gene>
    <name evidence="1" type="ORF">M8818_001237</name>
</gene>
<keyword evidence="2" id="KW-1185">Reference proteome</keyword>
<name>A0ACC3SL26_9PEZI</name>
<accession>A0ACC3SL26</accession>
<comment type="caution">
    <text evidence="1">The sequence shown here is derived from an EMBL/GenBank/DDBJ whole genome shotgun (WGS) entry which is preliminary data.</text>
</comment>